<organism evidence="1">
    <name type="scientific">Rhizophora mucronata</name>
    <name type="common">Asiatic mangrove</name>
    <dbReference type="NCBI Taxonomy" id="61149"/>
    <lineage>
        <taxon>Eukaryota</taxon>
        <taxon>Viridiplantae</taxon>
        <taxon>Streptophyta</taxon>
        <taxon>Embryophyta</taxon>
        <taxon>Tracheophyta</taxon>
        <taxon>Spermatophyta</taxon>
        <taxon>Magnoliopsida</taxon>
        <taxon>eudicotyledons</taxon>
        <taxon>Gunneridae</taxon>
        <taxon>Pentapetalae</taxon>
        <taxon>rosids</taxon>
        <taxon>fabids</taxon>
        <taxon>Malpighiales</taxon>
        <taxon>Rhizophoraceae</taxon>
        <taxon>Rhizophora</taxon>
    </lineage>
</organism>
<name>A0A2P2NX61_RHIMU</name>
<proteinExistence type="predicted"/>
<sequence length="33" mass="3818">MYCPVSLPTLGNNVTCKVEISYSLPECSLRWWQ</sequence>
<accession>A0A2P2NX61</accession>
<dbReference type="EMBL" id="GGEC01066644">
    <property type="protein sequence ID" value="MBX47128.1"/>
    <property type="molecule type" value="Transcribed_RNA"/>
</dbReference>
<dbReference type="AlphaFoldDB" id="A0A2P2NX61"/>
<reference evidence="1" key="1">
    <citation type="submission" date="2018-02" db="EMBL/GenBank/DDBJ databases">
        <title>Rhizophora mucronata_Transcriptome.</title>
        <authorList>
            <person name="Meera S.P."/>
            <person name="Sreeshan A."/>
            <person name="Augustine A."/>
        </authorList>
    </citation>
    <scope>NUCLEOTIDE SEQUENCE</scope>
    <source>
        <tissue evidence="1">Leaf</tissue>
    </source>
</reference>
<evidence type="ECO:0000313" key="1">
    <source>
        <dbReference type="EMBL" id="MBX47128.1"/>
    </source>
</evidence>
<protein>
    <submittedName>
        <fullName evidence="1">Uncharacterized protein</fullName>
    </submittedName>
</protein>